<dbReference type="InterPro" id="IPR045572">
    <property type="entry name" value="RE_endonuc_C"/>
</dbReference>
<proteinExistence type="predicted"/>
<organism evidence="2 3">
    <name type="scientific">Clostridium bovifaecis</name>
    <dbReference type="NCBI Taxonomy" id="2184719"/>
    <lineage>
        <taxon>Bacteria</taxon>
        <taxon>Bacillati</taxon>
        <taxon>Bacillota</taxon>
        <taxon>Clostridia</taxon>
        <taxon>Eubacteriales</taxon>
        <taxon>Clostridiaceae</taxon>
        <taxon>Clostridium</taxon>
    </lineage>
</organism>
<name>A0A6I6ESW3_9CLOT</name>
<accession>A0A6I6ESW3</accession>
<keyword evidence="3" id="KW-1185">Reference proteome</keyword>
<dbReference type="Proteomes" id="UP000422764">
    <property type="component" value="Chromosome"/>
</dbReference>
<evidence type="ECO:0000259" key="1">
    <source>
        <dbReference type="Pfam" id="PF19778"/>
    </source>
</evidence>
<evidence type="ECO:0000313" key="3">
    <source>
        <dbReference type="Proteomes" id="UP000422764"/>
    </source>
</evidence>
<dbReference type="GO" id="GO:0015668">
    <property type="term" value="F:type III site-specific deoxyribonuclease activity"/>
    <property type="evidence" value="ECO:0007669"/>
    <property type="project" value="InterPro"/>
</dbReference>
<dbReference type="EMBL" id="CP046522">
    <property type="protein sequence ID" value="QGU95453.1"/>
    <property type="molecule type" value="Genomic_DNA"/>
</dbReference>
<gene>
    <name evidence="2" type="ORF">GOM49_10450</name>
</gene>
<evidence type="ECO:0000313" key="2">
    <source>
        <dbReference type="EMBL" id="QGU95453.1"/>
    </source>
</evidence>
<dbReference type="Pfam" id="PF19778">
    <property type="entry name" value="RE_endonuc"/>
    <property type="match status" value="1"/>
</dbReference>
<reference evidence="2 3" key="1">
    <citation type="submission" date="2019-12" db="EMBL/GenBank/DDBJ databases">
        <title>Genome sequenceing of Clostridium bovifaecis.</title>
        <authorList>
            <person name="Yao Y."/>
        </authorList>
    </citation>
    <scope>NUCLEOTIDE SEQUENCE [LARGE SCALE GENOMIC DNA]</scope>
    <source>
        <strain evidence="2 3">BXX</strain>
    </source>
</reference>
<protein>
    <recommendedName>
        <fullName evidence="1">Type III restriction enzyme C-terminal endonuclease domain-containing protein</fullName>
    </recommendedName>
</protein>
<feature type="domain" description="Type III restriction enzyme C-terminal endonuclease" evidence="1">
    <location>
        <begin position="41"/>
        <end position="145"/>
    </location>
</feature>
<sequence>MHHKNQDKSYLSFDDEFYAQELFEENELTGYLSKNMIKSDKSVYEYVVYDSGVEEKFAERFEQNDSVKVYAKLPNWFIVDTPLGGYNPDWAVLIDKNGEQKLYFVVETKGNILSEELREREIDKIACGHKHFEALDSGVQFQETDDFERFMESM</sequence>
<dbReference type="AlphaFoldDB" id="A0A6I6ESW3"/>